<keyword evidence="3" id="KW-1185">Reference proteome</keyword>
<sequence>MWQQLENNCIQERLKKCNETISYIAGGDREVTAASEFPRVALCLGGGSSWTTCFSCVGFLDGLSAPIQTPTFQAKERGMGIKLLDAVCMYAASSACACVCGAGMVSRSMGKDCFHHGVERGEDDGTDAQYVSLFPGGSGAFEKGTAESANFIEEQKARLKEFGTERPMKDRFPWVYGREHFFREDRDAYNGLVHKFSQHNLMRCANVDQLSPKISAVLSTIAPNCFGVPSALINEHLGDTTLTRWCNFIANLFIKPDAHQPLNDYEVDNAVIKERVEEGNMPFPILTASDVGEKDTLEYSSGLCEFSPFYIRRNSVVDGVRQDETYEVKLGGCEEDYVVVVDKRAEVGLLPDNEKQSTSYGRFAWKHMLGACCSELPVHLINYEQQHLSYLAAQAKREVRNPHEKGPPHLGGVGSHRAPPLWHHDHRAPKRGEYGAAHCACPRPFPAIGDPAPVTVSVILRSSV</sequence>
<proteinExistence type="predicted"/>
<feature type="region of interest" description="Disordered" evidence="1">
    <location>
        <begin position="402"/>
        <end position="424"/>
    </location>
</feature>
<dbReference type="Proteomes" id="UP000515908">
    <property type="component" value="Chromosome 13"/>
</dbReference>
<name>A0A7G2CJD8_9TRYP</name>
<gene>
    <name evidence="2" type="ORF">ADEAN_000666000</name>
</gene>
<reference evidence="2 3" key="1">
    <citation type="submission" date="2020-08" db="EMBL/GenBank/DDBJ databases">
        <authorList>
            <person name="Newling K."/>
            <person name="Davey J."/>
            <person name="Forrester S."/>
        </authorList>
    </citation>
    <scope>NUCLEOTIDE SEQUENCE [LARGE SCALE GENOMIC DNA]</scope>
    <source>
        <strain evidence="3">Crithidia deanei Carvalho (ATCC PRA-265)</strain>
    </source>
</reference>
<evidence type="ECO:0000313" key="3">
    <source>
        <dbReference type="Proteomes" id="UP000515908"/>
    </source>
</evidence>
<dbReference type="InterPro" id="IPR016035">
    <property type="entry name" value="Acyl_Trfase/lysoPLipase"/>
</dbReference>
<protein>
    <submittedName>
        <fullName evidence="2">Uncharacterized protein</fullName>
    </submittedName>
</protein>
<dbReference type="EMBL" id="LR877157">
    <property type="protein sequence ID" value="CAD2219167.1"/>
    <property type="molecule type" value="Genomic_DNA"/>
</dbReference>
<organism evidence="2 3">
    <name type="scientific">Angomonas deanei</name>
    <dbReference type="NCBI Taxonomy" id="59799"/>
    <lineage>
        <taxon>Eukaryota</taxon>
        <taxon>Discoba</taxon>
        <taxon>Euglenozoa</taxon>
        <taxon>Kinetoplastea</taxon>
        <taxon>Metakinetoplastina</taxon>
        <taxon>Trypanosomatida</taxon>
        <taxon>Trypanosomatidae</taxon>
        <taxon>Strigomonadinae</taxon>
        <taxon>Angomonas</taxon>
    </lineage>
</organism>
<dbReference type="SUPFAM" id="SSF52151">
    <property type="entry name" value="FabD/lysophospholipase-like"/>
    <property type="match status" value="1"/>
</dbReference>
<dbReference type="VEuPathDB" id="TriTrypDB:ADEAN_000666000"/>
<evidence type="ECO:0000256" key="1">
    <source>
        <dbReference type="SAM" id="MobiDB-lite"/>
    </source>
</evidence>
<accession>A0A7G2CJD8</accession>
<dbReference type="AlphaFoldDB" id="A0A7G2CJD8"/>
<evidence type="ECO:0000313" key="2">
    <source>
        <dbReference type="EMBL" id="CAD2219167.1"/>
    </source>
</evidence>